<accession>X6LVN2</accession>
<reference evidence="2 3" key="1">
    <citation type="journal article" date="2013" name="Curr. Biol.">
        <title>The Genome of the Foraminiferan Reticulomyxa filosa.</title>
        <authorList>
            <person name="Glockner G."/>
            <person name="Hulsmann N."/>
            <person name="Schleicher M."/>
            <person name="Noegel A.A."/>
            <person name="Eichinger L."/>
            <person name="Gallinger C."/>
            <person name="Pawlowski J."/>
            <person name="Sierra R."/>
            <person name="Euteneuer U."/>
            <person name="Pillet L."/>
            <person name="Moustafa A."/>
            <person name="Platzer M."/>
            <person name="Groth M."/>
            <person name="Szafranski K."/>
            <person name="Schliwa M."/>
        </authorList>
    </citation>
    <scope>NUCLEOTIDE SEQUENCE [LARGE SCALE GENOMIC DNA]</scope>
</reference>
<sequence>MHKYFIDICDQQLRLKINASITEALKESDRNVLKKLLHMEITQINIGSKAPVITGIRFVKNLHWVEDNEKKINKKKKISTQETHPKLNMFDTLTAKFGTQAAFLSSDDMGKAFAFGKNIGKRWQKTFGLGESNTSSTGSTIDHTNNNNDKKNSIVDSHKQMFQRQNSKDDMTLNLSTKSLTSERSLTGHEEEEEEEYLEEELEEEVEEEEEKIDNDDHDEDIENTLDESKTQHSSIDKSPAPPEDEKLIDTNMITTRKRENTVLVTSMGDMKDMN</sequence>
<dbReference type="GO" id="GO:0004386">
    <property type="term" value="F:helicase activity"/>
    <property type="evidence" value="ECO:0007669"/>
    <property type="project" value="UniProtKB-KW"/>
</dbReference>
<protein>
    <submittedName>
        <fullName evidence="2">HrpA family SFII helicase</fullName>
    </submittedName>
</protein>
<keyword evidence="2" id="KW-0067">ATP-binding</keyword>
<organism evidence="2 3">
    <name type="scientific">Reticulomyxa filosa</name>
    <dbReference type="NCBI Taxonomy" id="46433"/>
    <lineage>
        <taxon>Eukaryota</taxon>
        <taxon>Sar</taxon>
        <taxon>Rhizaria</taxon>
        <taxon>Retaria</taxon>
        <taxon>Foraminifera</taxon>
        <taxon>Monothalamids</taxon>
        <taxon>Reticulomyxidae</taxon>
        <taxon>Reticulomyxa</taxon>
    </lineage>
</organism>
<feature type="compositionally biased region" description="Polar residues" evidence="1">
    <location>
        <begin position="173"/>
        <end position="185"/>
    </location>
</feature>
<feature type="compositionally biased region" description="Acidic residues" evidence="1">
    <location>
        <begin position="190"/>
        <end position="226"/>
    </location>
</feature>
<dbReference type="AlphaFoldDB" id="X6LVN2"/>
<dbReference type="EMBL" id="ASPP01028396">
    <property type="protein sequence ID" value="ETO05212.1"/>
    <property type="molecule type" value="Genomic_DNA"/>
</dbReference>
<evidence type="ECO:0000256" key="1">
    <source>
        <dbReference type="SAM" id="MobiDB-lite"/>
    </source>
</evidence>
<feature type="compositionally biased region" description="Polar residues" evidence="1">
    <location>
        <begin position="131"/>
        <end position="147"/>
    </location>
</feature>
<feature type="region of interest" description="Disordered" evidence="1">
    <location>
        <begin position="130"/>
        <end position="275"/>
    </location>
</feature>
<keyword evidence="2" id="KW-0347">Helicase</keyword>
<comment type="caution">
    <text evidence="2">The sequence shown here is derived from an EMBL/GenBank/DDBJ whole genome shotgun (WGS) entry which is preliminary data.</text>
</comment>
<evidence type="ECO:0000313" key="3">
    <source>
        <dbReference type="Proteomes" id="UP000023152"/>
    </source>
</evidence>
<gene>
    <name evidence="2" type="ORF">RFI_32184</name>
</gene>
<evidence type="ECO:0000313" key="2">
    <source>
        <dbReference type="EMBL" id="ETO05212.1"/>
    </source>
</evidence>
<feature type="compositionally biased region" description="Basic and acidic residues" evidence="1">
    <location>
        <begin position="148"/>
        <end position="159"/>
    </location>
</feature>
<keyword evidence="2" id="KW-0378">Hydrolase</keyword>
<keyword evidence="2" id="KW-0547">Nucleotide-binding</keyword>
<name>X6LVN2_RETFI</name>
<dbReference type="Proteomes" id="UP000023152">
    <property type="component" value="Unassembled WGS sequence"/>
</dbReference>
<proteinExistence type="predicted"/>
<keyword evidence="3" id="KW-1185">Reference proteome</keyword>